<dbReference type="OrthoDB" id="406156at2759"/>
<dbReference type="InterPro" id="IPR027443">
    <property type="entry name" value="IPNS-like_sf"/>
</dbReference>
<dbReference type="Gene3D" id="2.60.120.330">
    <property type="entry name" value="B-lactam Antibiotic, Isopenicillin N Synthase, Chain"/>
    <property type="match status" value="1"/>
</dbReference>
<dbReference type="InterPro" id="IPR026992">
    <property type="entry name" value="DIOX_N"/>
</dbReference>
<dbReference type="PANTHER" id="PTHR10209">
    <property type="entry name" value="OXIDOREDUCTASE, 2OG-FE II OXYGENASE FAMILY PROTEIN"/>
    <property type="match status" value="1"/>
</dbReference>
<evidence type="ECO:0000256" key="3">
    <source>
        <dbReference type="ARBA" id="ARBA00023004"/>
    </source>
</evidence>
<organism evidence="5 6">
    <name type="scientific">Hibiscus trionum</name>
    <name type="common">Flower of an hour</name>
    <dbReference type="NCBI Taxonomy" id="183268"/>
    <lineage>
        <taxon>Eukaryota</taxon>
        <taxon>Viridiplantae</taxon>
        <taxon>Streptophyta</taxon>
        <taxon>Embryophyta</taxon>
        <taxon>Tracheophyta</taxon>
        <taxon>Spermatophyta</taxon>
        <taxon>Magnoliopsida</taxon>
        <taxon>eudicotyledons</taxon>
        <taxon>Gunneridae</taxon>
        <taxon>Pentapetalae</taxon>
        <taxon>rosids</taxon>
        <taxon>malvids</taxon>
        <taxon>Malvales</taxon>
        <taxon>Malvaceae</taxon>
        <taxon>Malvoideae</taxon>
        <taxon>Hibiscus</taxon>
    </lineage>
</organism>
<accession>A0A9W7MAC4</accession>
<evidence type="ECO:0000313" key="5">
    <source>
        <dbReference type="EMBL" id="GMI91190.1"/>
    </source>
</evidence>
<dbReference type="PANTHER" id="PTHR10209:SF726">
    <property type="entry name" value="OS07G0169600 PROTEIN"/>
    <property type="match status" value="1"/>
</dbReference>
<gene>
    <name evidence="5" type="ORF">HRI_002788300</name>
</gene>
<evidence type="ECO:0000313" key="6">
    <source>
        <dbReference type="Proteomes" id="UP001165190"/>
    </source>
</evidence>
<keyword evidence="2" id="KW-0560">Oxidoreductase</keyword>
<sequence length="245" mass="28268">MEKLVSSWYKNKTLPESYIFPPETRLGNLIVPPCKTIPVIDLSKAEGQNRTHIVQQICKASQEYGFFQFVNHGVPEDLIKETMDLLQEFFELPVEDKALLYSEDPRKKCRLSTSSVNYARENVHHWRDNFIVNKKIDPVLRCFFSAPFTHAKEGKKLICWDYETIGYYCAAFFDVENYSFRIKEDDIKVGVKSTALRFGDSTKEWTTGFNGENGASSSIKHSLDFMELQKRKTKLLSVLENGAKL</sequence>
<evidence type="ECO:0000256" key="2">
    <source>
        <dbReference type="ARBA" id="ARBA00023002"/>
    </source>
</evidence>
<dbReference type="Proteomes" id="UP001165190">
    <property type="component" value="Unassembled WGS sequence"/>
</dbReference>
<keyword evidence="6" id="KW-1185">Reference proteome</keyword>
<dbReference type="SUPFAM" id="SSF51197">
    <property type="entry name" value="Clavaminate synthase-like"/>
    <property type="match status" value="1"/>
</dbReference>
<reference evidence="5" key="1">
    <citation type="submission" date="2023-05" db="EMBL/GenBank/DDBJ databases">
        <title>Genome and transcriptome analyses reveal genes involved in the formation of fine ridges on petal epidermal cells in Hibiscus trionum.</title>
        <authorList>
            <person name="Koshimizu S."/>
            <person name="Masuda S."/>
            <person name="Ishii T."/>
            <person name="Shirasu K."/>
            <person name="Hoshino A."/>
            <person name="Arita M."/>
        </authorList>
    </citation>
    <scope>NUCLEOTIDE SEQUENCE</scope>
    <source>
        <strain evidence="5">Hamamatsu line</strain>
    </source>
</reference>
<proteinExistence type="predicted"/>
<comment type="caution">
    <text evidence="5">The sequence shown here is derived from an EMBL/GenBank/DDBJ whole genome shotgun (WGS) entry which is preliminary data.</text>
</comment>
<dbReference type="AlphaFoldDB" id="A0A9W7MAC4"/>
<dbReference type="GO" id="GO:0046872">
    <property type="term" value="F:metal ion binding"/>
    <property type="evidence" value="ECO:0007669"/>
    <property type="project" value="UniProtKB-KW"/>
</dbReference>
<evidence type="ECO:0000256" key="1">
    <source>
        <dbReference type="ARBA" id="ARBA00022723"/>
    </source>
</evidence>
<name>A0A9W7MAC4_HIBTR</name>
<dbReference type="EMBL" id="BSYR01000024">
    <property type="protein sequence ID" value="GMI91190.1"/>
    <property type="molecule type" value="Genomic_DNA"/>
</dbReference>
<feature type="domain" description="Non-haem dioxygenase N-terminal" evidence="4">
    <location>
        <begin position="37"/>
        <end position="135"/>
    </location>
</feature>
<keyword evidence="1" id="KW-0479">Metal-binding</keyword>
<dbReference type="Pfam" id="PF14226">
    <property type="entry name" value="DIOX_N"/>
    <property type="match status" value="1"/>
</dbReference>
<evidence type="ECO:0000259" key="4">
    <source>
        <dbReference type="Pfam" id="PF14226"/>
    </source>
</evidence>
<protein>
    <recommendedName>
        <fullName evidence="4">Non-haem dioxygenase N-terminal domain-containing protein</fullName>
    </recommendedName>
</protein>
<dbReference type="GO" id="GO:0016491">
    <property type="term" value="F:oxidoreductase activity"/>
    <property type="evidence" value="ECO:0007669"/>
    <property type="project" value="UniProtKB-KW"/>
</dbReference>
<keyword evidence="3" id="KW-0408">Iron</keyword>